<dbReference type="InterPro" id="IPR015421">
    <property type="entry name" value="PyrdxlP-dep_Trfase_major"/>
</dbReference>
<evidence type="ECO:0000256" key="3">
    <source>
        <dbReference type="ARBA" id="ARBA00023015"/>
    </source>
</evidence>
<evidence type="ECO:0000256" key="1">
    <source>
        <dbReference type="ARBA" id="ARBA00005384"/>
    </source>
</evidence>
<accession>A0ABW7RMW2</accession>
<sequence>MAGLDLFIEMAPRGRRGRAVEEALRAAIVEGRLAAGSRLPATRSLAEELGLSRGTVSQAYAQLVAEGWLTTAGRAGTRVAAQPSPELRAVRAVGGAVPAPLHDLGPGRPDVSVFPRQAWLVALRHVLREAPAAALGYGDPRGRIELRAALSGYLGRVRGVRIDPGHLVVCSGYTQALGLLAEVFAQVGVREAGMENPALADHLTVVGRRLGVVDAEVDAEGMSVAALEGSGAGAAVCTPAHQFPLGVSMSAARRARLLGWAQERGGWIVEDDYDGEFRYDKRPVGALQGRHPGRVVYVGSVSKSLGPGVRLGWIACPPGLLEPLTEVKRLADRTTGPLDQLAFASMLASGAYDRHLRTVRRAYRQRRDVLAARVAQCLPRARLTGIAAGLHAIVELPVAGPSEADAVAALRAASVRVHPLGSYLRGPVPAGYAPRLVVGYATPPAHAYGLALDALLGTLRAL</sequence>
<dbReference type="SUPFAM" id="SSF53383">
    <property type="entry name" value="PLP-dependent transferases"/>
    <property type="match status" value="1"/>
</dbReference>
<dbReference type="RefSeq" id="WP_367428708.1">
    <property type="nucleotide sequence ID" value="NZ_CP108413.1"/>
</dbReference>
<dbReference type="InterPro" id="IPR004839">
    <property type="entry name" value="Aminotransferase_I/II_large"/>
</dbReference>
<feature type="domain" description="HTH gntR-type" evidence="6">
    <location>
        <begin position="14"/>
        <end position="82"/>
    </location>
</feature>
<dbReference type="InterPro" id="IPR015424">
    <property type="entry name" value="PyrdxlP-dep_Trfase"/>
</dbReference>
<keyword evidence="7" id="KW-0808">Transferase</keyword>
<proteinExistence type="inferred from homology"/>
<dbReference type="InterPro" id="IPR000524">
    <property type="entry name" value="Tscrpt_reg_HTH_GntR"/>
</dbReference>
<dbReference type="Gene3D" id="3.40.640.10">
    <property type="entry name" value="Type I PLP-dependent aspartate aminotransferase-like (Major domain)"/>
    <property type="match status" value="1"/>
</dbReference>
<dbReference type="SMART" id="SM00345">
    <property type="entry name" value="HTH_GNTR"/>
    <property type="match status" value="1"/>
</dbReference>
<dbReference type="InterPro" id="IPR036388">
    <property type="entry name" value="WH-like_DNA-bd_sf"/>
</dbReference>
<evidence type="ECO:0000256" key="4">
    <source>
        <dbReference type="ARBA" id="ARBA00023125"/>
    </source>
</evidence>
<keyword evidence="8" id="KW-1185">Reference proteome</keyword>
<reference evidence="7 8" key="1">
    <citation type="submission" date="2024-10" db="EMBL/GenBank/DDBJ databases">
        <title>The Natural Products Discovery Center: Release of the First 8490 Sequenced Strains for Exploring Actinobacteria Biosynthetic Diversity.</title>
        <authorList>
            <person name="Kalkreuter E."/>
            <person name="Kautsar S.A."/>
            <person name="Yang D."/>
            <person name="Bader C.D."/>
            <person name="Teijaro C.N."/>
            <person name="Fluegel L."/>
            <person name="Davis C.M."/>
            <person name="Simpson J.R."/>
            <person name="Lauterbach L."/>
            <person name="Steele A.D."/>
            <person name="Gui C."/>
            <person name="Meng S."/>
            <person name="Li G."/>
            <person name="Viehrig K."/>
            <person name="Ye F."/>
            <person name="Su P."/>
            <person name="Kiefer A.F."/>
            <person name="Nichols A."/>
            <person name="Cepeda A.J."/>
            <person name="Yan W."/>
            <person name="Fan B."/>
            <person name="Jiang Y."/>
            <person name="Adhikari A."/>
            <person name="Zheng C.-J."/>
            <person name="Schuster L."/>
            <person name="Cowan T.M."/>
            <person name="Smanski M.J."/>
            <person name="Chevrette M.G."/>
            <person name="De Carvalho L.P.S."/>
            <person name="Shen B."/>
        </authorList>
    </citation>
    <scope>NUCLEOTIDE SEQUENCE [LARGE SCALE GENOMIC DNA]</scope>
    <source>
        <strain evidence="7 8">NPDC018013</strain>
    </source>
</reference>
<dbReference type="InterPro" id="IPR036390">
    <property type="entry name" value="WH_DNA-bd_sf"/>
</dbReference>
<keyword evidence="5" id="KW-0804">Transcription</keyword>
<name>A0ABW7RMW2_9ACTN</name>
<dbReference type="CDD" id="cd00609">
    <property type="entry name" value="AAT_like"/>
    <property type="match status" value="1"/>
</dbReference>
<dbReference type="PANTHER" id="PTHR46577">
    <property type="entry name" value="HTH-TYPE TRANSCRIPTIONAL REGULATORY PROTEIN GABR"/>
    <property type="match status" value="1"/>
</dbReference>
<dbReference type="Proteomes" id="UP001610990">
    <property type="component" value="Unassembled WGS sequence"/>
</dbReference>
<dbReference type="Gene3D" id="1.10.10.10">
    <property type="entry name" value="Winged helix-like DNA-binding domain superfamily/Winged helix DNA-binding domain"/>
    <property type="match status" value="1"/>
</dbReference>
<evidence type="ECO:0000259" key="6">
    <source>
        <dbReference type="PROSITE" id="PS50949"/>
    </source>
</evidence>
<dbReference type="SUPFAM" id="SSF46785">
    <property type="entry name" value="Winged helix' DNA-binding domain"/>
    <property type="match status" value="1"/>
</dbReference>
<dbReference type="PRINTS" id="PR00035">
    <property type="entry name" value="HTHGNTR"/>
</dbReference>
<evidence type="ECO:0000256" key="5">
    <source>
        <dbReference type="ARBA" id="ARBA00023163"/>
    </source>
</evidence>
<dbReference type="Pfam" id="PF00392">
    <property type="entry name" value="GntR"/>
    <property type="match status" value="1"/>
</dbReference>
<comment type="similarity">
    <text evidence="1">In the C-terminal section; belongs to the class-I pyridoxal-phosphate-dependent aminotransferase family.</text>
</comment>
<dbReference type="EMBL" id="JBIRGH010000032">
    <property type="protein sequence ID" value="MFH8589426.1"/>
    <property type="molecule type" value="Genomic_DNA"/>
</dbReference>
<protein>
    <submittedName>
        <fullName evidence="7">PLP-dependent aminotransferase family protein</fullName>
    </submittedName>
</protein>
<organism evidence="7 8">
    <name type="scientific">Streptomyces celluloflavus</name>
    <dbReference type="NCBI Taxonomy" id="58344"/>
    <lineage>
        <taxon>Bacteria</taxon>
        <taxon>Bacillati</taxon>
        <taxon>Actinomycetota</taxon>
        <taxon>Actinomycetes</taxon>
        <taxon>Kitasatosporales</taxon>
        <taxon>Streptomycetaceae</taxon>
        <taxon>Streptomyces</taxon>
    </lineage>
</organism>
<evidence type="ECO:0000313" key="8">
    <source>
        <dbReference type="Proteomes" id="UP001610990"/>
    </source>
</evidence>
<dbReference type="Pfam" id="PF00155">
    <property type="entry name" value="Aminotran_1_2"/>
    <property type="match status" value="1"/>
</dbReference>
<dbReference type="PANTHER" id="PTHR46577:SF1">
    <property type="entry name" value="HTH-TYPE TRANSCRIPTIONAL REGULATORY PROTEIN GABR"/>
    <property type="match status" value="1"/>
</dbReference>
<dbReference type="InterPro" id="IPR051446">
    <property type="entry name" value="HTH_trans_reg/aminotransferase"/>
</dbReference>
<gene>
    <name evidence="7" type="ORF">ACH4GP_34490</name>
</gene>
<dbReference type="CDD" id="cd07377">
    <property type="entry name" value="WHTH_GntR"/>
    <property type="match status" value="1"/>
</dbReference>
<dbReference type="GO" id="GO:0008483">
    <property type="term" value="F:transaminase activity"/>
    <property type="evidence" value="ECO:0007669"/>
    <property type="project" value="UniProtKB-KW"/>
</dbReference>
<keyword evidence="3" id="KW-0805">Transcription regulation</keyword>
<keyword evidence="7" id="KW-0032">Aminotransferase</keyword>
<evidence type="ECO:0000313" key="7">
    <source>
        <dbReference type="EMBL" id="MFH8589426.1"/>
    </source>
</evidence>
<dbReference type="PROSITE" id="PS50949">
    <property type="entry name" value="HTH_GNTR"/>
    <property type="match status" value="1"/>
</dbReference>
<keyword evidence="2" id="KW-0663">Pyridoxal phosphate</keyword>
<keyword evidence="4" id="KW-0238">DNA-binding</keyword>
<comment type="caution">
    <text evidence="7">The sequence shown here is derived from an EMBL/GenBank/DDBJ whole genome shotgun (WGS) entry which is preliminary data.</text>
</comment>
<evidence type="ECO:0000256" key="2">
    <source>
        <dbReference type="ARBA" id="ARBA00022898"/>
    </source>
</evidence>